<dbReference type="NCBIfam" id="TIGR03026">
    <property type="entry name" value="NDP-sugDHase"/>
    <property type="match status" value="1"/>
</dbReference>
<organism evidence="5 6">
    <name type="scientific">Anaerolinea thermolimosa</name>
    <dbReference type="NCBI Taxonomy" id="229919"/>
    <lineage>
        <taxon>Bacteria</taxon>
        <taxon>Bacillati</taxon>
        <taxon>Chloroflexota</taxon>
        <taxon>Anaerolineae</taxon>
        <taxon>Anaerolineales</taxon>
        <taxon>Anaerolineaceae</taxon>
        <taxon>Anaerolinea</taxon>
    </lineage>
</organism>
<dbReference type="SUPFAM" id="SSF51735">
    <property type="entry name" value="NAD(P)-binding Rossmann-fold domains"/>
    <property type="match status" value="1"/>
</dbReference>
<sequence length="428" mass="46557">MSVHYQTLCILGLGYIGLPTASTFATHGLRVIGVDINPQVVDLLKHGELHIYEPGLRTLVQAALKSGNLQVQDHPEPADAFIISVPTPFKEEKRADLSYVIAAAESIVPVLRRNNLVVLESTSPPRTTIDVVRPILERSGLKAGEDFHLAYSPERVLPGQILRELIENARVIGGIDPESARAGRDLYATFVRGEIILTDATTAEMVKLMENTYRDVNIAIANEFARLAERFGVDAWEAIALANRHPRVRILNPGPGVGGHCISVDPWFLVEAAPDLSPLIRTARQVNDSQPGYVVGLVRRAMGTLQGLRVAALGLSYKADVDDLRESPAIEICRELSAAGADVRAYEPYKPDAMIQGVKTAPTLASILDDADCLLLLVGHTPLKNLDPVVVAQLTAARVVIDCVNGWPRDAWEGNGFHLFRLGDGKNH</sequence>
<dbReference type="InterPro" id="IPR008927">
    <property type="entry name" value="6-PGluconate_DH-like_C_sf"/>
</dbReference>
<dbReference type="SMART" id="SM00984">
    <property type="entry name" value="UDPG_MGDP_dh_C"/>
    <property type="match status" value="1"/>
</dbReference>
<dbReference type="SUPFAM" id="SSF48179">
    <property type="entry name" value="6-phosphogluconate dehydrogenase C-terminal domain-like"/>
    <property type="match status" value="1"/>
</dbReference>
<evidence type="ECO:0000256" key="2">
    <source>
        <dbReference type="ARBA" id="ARBA00023027"/>
    </source>
</evidence>
<dbReference type="InterPro" id="IPR014027">
    <property type="entry name" value="UDP-Glc/GDP-Man_DH_C"/>
</dbReference>
<dbReference type="PANTHER" id="PTHR43491:SF1">
    <property type="entry name" value="UDP-N-ACETYL-D-MANNOSAMINE DEHYDROGENASE"/>
    <property type="match status" value="1"/>
</dbReference>
<dbReference type="Pfam" id="PF03721">
    <property type="entry name" value="UDPG_MGDP_dh_N"/>
    <property type="match status" value="1"/>
</dbReference>
<dbReference type="PIRSF" id="PIRSF000124">
    <property type="entry name" value="UDPglc_GDPman_dh"/>
    <property type="match status" value="1"/>
</dbReference>
<dbReference type="Pfam" id="PF00984">
    <property type="entry name" value="UDPG_MGDP_dh"/>
    <property type="match status" value="1"/>
</dbReference>
<protein>
    <submittedName>
        <fullName evidence="5">Nucleotide sugar dehydrogenase</fullName>
    </submittedName>
</protein>
<dbReference type="InterPro" id="IPR014026">
    <property type="entry name" value="UDP-Glc/GDP-Man_DH_dimer"/>
</dbReference>
<evidence type="ECO:0000259" key="4">
    <source>
        <dbReference type="SMART" id="SM00984"/>
    </source>
</evidence>
<gene>
    <name evidence="5" type="ORF">DEQ80_01365</name>
</gene>
<dbReference type="STRING" id="229919.GCA_001050195_03076"/>
<dbReference type="AlphaFoldDB" id="A0A3D1JE58"/>
<keyword evidence="2" id="KW-0520">NAD</keyword>
<dbReference type="InterPro" id="IPR036220">
    <property type="entry name" value="UDP-Glc/GDP-Man_DH_C_sf"/>
</dbReference>
<dbReference type="PIRSF" id="PIRSF500136">
    <property type="entry name" value="UDP_ManNAc_DH"/>
    <property type="match status" value="1"/>
</dbReference>
<proteinExistence type="inferred from homology"/>
<dbReference type="Proteomes" id="UP000264141">
    <property type="component" value="Unassembled WGS sequence"/>
</dbReference>
<dbReference type="Gene3D" id="3.40.50.720">
    <property type="entry name" value="NAD(P)-binding Rossmann-like Domain"/>
    <property type="match status" value="2"/>
</dbReference>
<comment type="similarity">
    <text evidence="3">Belongs to the UDP-glucose/GDP-mannose dehydrogenase family.</text>
</comment>
<evidence type="ECO:0000256" key="3">
    <source>
        <dbReference type="PIRNR" id="PIRNR000124"/>
    </source>
</evidence>
<name>A0A3D1JE58_9CHLR</name>
<dbReference type="Pfam" id="PF03720">
    <property type="entry name" value="UDPG_MGDP_dh_C"/>
    <property type="match status" value="1"/>
</dbReference>
<dbReference type="InterPro" id="IPR001732">
    <property type="entry name" value="UDP-Glc/GDP-Man_DH_N"/>
</dbReference>
<dbReference type="OrthoDB" id="9803238at2"/>
<dbReference type="GO" id="GO:0016616">
    <property type="term" value="F:oxidoreductase activity, acting on the CH-OH group of donors, NAD or NADP as acceptor"/>
    <property type="evidence" value="ECO:0007669"/>
    <property type="project" value="InterPro"/>
</dbReference>
<dbReference type="GO" id="GO:0000271">
    <property type="term" value="P:polysaccharide biosynthetic process"/>
    <property type="evidence" value="ECO:0007669"/>
    <property type="project" value="InterPro"/>
</dbReference>
<accession>A0A3D1JE58</accession>
<dbReference type="EMBL" id="DPBP01000005">
    <property type="protein sequence ID" value="HCE16485.1"/>
    <property type="molecule type" value="Genomic_DNA"/>
</dbReference>
<evidence type="ECO:0000313" key="5">
    <source>
        <dbReference type="EMBL" id="HCE16485.1"/>
    </source>
</evidence>
<dbReference type="SUPFAM" id="SSF52413">
    <property type="entry name" value="UDP-glucose/GDP-mannose dehydrogenase C-terminal domain"/>
    <property type="match status" value="1"/>
</dbReference>
<evidence type="ECO:0000256" key="1">
    <source>
        <dbReference type="ARBA" id="ARBA00023002"/>
    </source>
</evidence>
<evidence type="ECO:0000313" key="6">
    <source>
        <dbReference type="Proteomes" id="UP000264141"/>
    </source>
</evidence>
<dbReference type="GO" id="GO:0051287">
    <property type="term" value="F:NAD binding"/>
    <property type="evidence" value="ECO:0007669"/>
    <property type="project" value="InterPro"/>
</dbReference>
<comment type="caution">
    <text evidence="5">The sequence shown here is derived from an EMBL/GenBank/DDBJ whole genome shotgun (WGS) entry which is preliminary data.</text>
</comment>
<dbReference type="InterPro" id="IPR028359">
    <property type="entry name" value="UDP_ManNAc/GlcNAc_DH"/>
</dbReference>
<dbReference type="PANTHER" id="PTHR43491">
    <property type="entry name" value="UDP-N-ACETYL-D-MANNOSAMINE DEHYDROGENASE"/>
    <property type="match status" value="1"/>
</dbReference>
<dbReference type="InterPro" id="IPR017476">
    <property type="entry name" value="UDP-Glc/GDP-Man"/>
</dbReference>
<feature type="domain" description="UDP-glucose/GDP-mannose dehydrogenase C-terminal" evidence="4">
    <location>
        <begin position="311"/>
        <end position="409"/>
    </location>
</feature>
<dbReference type="GO" id="GO:0016628">
    <property type="term" value="F:oxidoreductase activity, acting on the CH-CH group of donors, NAD or NADP as acceptor"/>
    <property type="evidence" value="ECO:0007669"/>
    <property type="project" value="InterPro"/>
</dbReference>
<reference evidence="5 6" key="1">
    <citation type="journal article" date="2018" name="Nat. Biotechnol.">
        <title>A standardized bacterial taxonomy based on genome phylogeny substantially revises the tree of life.</title>
        <authorList>
            <person name="Parks D.H."/>
            <person name="Chuvochina M."/>
            <person name="Waite D.W."/>
            <person name="Rinke C."/>
            <person name="Skarshewski A."/>
            <person name="Chaumeil P.A."/>
            <person name="Hugenholtz P."/>
        </authorList>
    </citation>
    <scope>NUCLEOTIDE SEQUENCE [LARGE SCALE GENOMIC DNA]</scope>
    <source>
        <strain evidence="5">UBA8781</strain>
    </source>
</reference>
<dbReference type="InterPro" id="IPR036291">
    <property type="entry name" value="NAD(P)-bd_dom_sf"/>
</dbReference>
<keyword evidence="1" id="KW-0560">Oxidoreductase</keyword>